<sequence length="313" mass="36780">MDIQDEDLYILVEGEPTSPEVKAFRKLLPLDNTVTYQFVEIGGSGNFNAVAKLIYNKVKNREESSIHKVIPVLAIADRDFRKYSSGDNVQDSLLIEKNRAKVIYWERHEWENFLLDELDVIISYLNQLPIESLKNRPAKKVPNQITEELINNFLLEYFQNQIQAEFIECIRFRFSDLSKSYPKLKAPKDIIGIESLREWYRLQIAEQSQQSKHKIESYATIFDQVLEEYDWGSWIEDPLSLSLEDGKKYLRGKEAFTSLFNYLCQEFEIINLNEDKLKERILKDLENKQESVLVAQINKLLLPYLEKAKEVLE</sequence>
<reference evidence="1" key="1">
    <citation type="journal article" date="2015" name="ISME J.">
        <title>Draft Genome Sequence of Streptomyces incarnatus NRRL8089, which Produces the Nucleoside Antibiotic Sinefungin.</title>
        <authorList>
            <person name="Oshima K."/>
            <person name="Hattori M."/>
            <person name="Shimizu H."/>
            <person name="Fukuda K."/>
            <person name="Nemoto M."/>
            <person name="Inagaki K."/>
            <person name="Tamura T."/>
        </authorList>
    </citation>
    <scope>NUCLEOTIDE SEQUENCE</scope>
    <source>
        <strain evidence="1">FACHB-1277</strain>
    </source>
</reference>
<dbReference type="RefSeq" id="WP_190349153.1">
    <property type="nucleotide sequence ID" value="NZ_JACJPY010000003.1"/>
</dbReference>
<name>A0A926UPE1_9CYAN</name>
<organism evidence="1 2">
    <name type="scientific">Pseudanabaena cinerea FACHB-1277</name>
    <dbReference type="NCBI Taxonomy" id="2949581"/>
    <lineage>
        <taxon>Bacteria</taxon>
        <taxon>Bacillati</taxon>
        <taxon>Cyanobacteriota</taxon>
        <taxon>Cyanophyceae</taxon>
        <taxon>Pseudanabaenales</taxon>
        <taxon>Pseudanabaenaceae</taxon>
        <taxon>Pseudanabaena</taxon>
        <taxon>Pseudanabaena cinerea</taxon>
    </lineage>
</organism>
<proteinExistence type="predicted"/>
<dbReference type="AlphaFoldDB" id="A0A926UPE1"/>
<dbReference type="Proteomes" id="UP000631421">
    <property type="component" value="Unassembled WGS sequence"/>
</dbReference>
<reference evidence="1" key="2">
    <citation type="submission" date="2020-08" db="EMBL/GenBank/DDBJ databases">
        <authorList>
            <person name="Chen M."/>
            <person name="Teng W."/>
            <person name="Zhao L."/>
            <person name="Hu C."/>
            <person name="Zhou Y."/>
            <person name="Han B."/>
            <person name="Song L."/>
            <person name="Shu W."/>
        </authorList>
    </citation>
    <scope>NUCLEOTIDE SEQUENCE</scope>
    <source>
        <strain evidence="1">FACHB-1277</strain>
    </source>
</reference>
<protein>
    <submittedName>
        <fullName evidence="1">Uncharacterized protein</fullName>
    </submittedName>
</protein>
<gene>
    <name evidence="1" type="ORF">H6F44_01520</name>
</gene>
<dbReference type="EMBL" id="JACJPY010000003">
    <property type="protein sequence ID" value="MBD2148811.1"/>
    <property type="molecule type" value="Genomic_DNA"/>
</dbReference>
<evidence type="ECO:0000313" key="2">
    <source>
        <dbReference type="Proteomes" id="UP000631421"/>
    </source>
</evidence>
<accession>A0A926UPE1</accession>
<comment type="caution">
    <text evidence="1">The sequence shown here is derived from an EMBL/GenBank/DDBJ whole genome shotgun (WGS) entry which is preliminary data.</text>
</comment>
<evidence type="ECO:0000313" key="1">
    <source>
        <dbReference type="EMBL" id="MBD2148811.1"/>
    </source>
</evidence>
<keyword evidence="2" id="KW-1185">Reference proteome</keyword>